<dbReference type="RefSeq" id="WP_111592296.1">
    <property type="nucleotide sequence ID" value="NZ_QLMA01000003.1"/>
</dbReference>
<name>A0A327W323_9BACT</name>
<proteinExistence type="predicted"/>
<comment type="caution">
    <text evidence="3">The sequence shown here is derived from an EMBL/GenBank/DDBJ whole genome shotgun (WGS) entry which is preliminary data.</text>
</comment>
<keyword evidence="1" id="KW-0175">Coiled coil</keyword>
<protein>
    <submittedName>
        <fullName evidence="3">Uncharacterized protein</fullName>
    </submittedName>
</protein>
<feature type="transmembrane region" description="Helical" evidence="2">
    <location>
        <begin position="73"/>
        <end position="90"/>
    </location>
</feature>
<keyword evidence="2" id="KW-0812">Transmembrane</keyword>
<dbReference type="EMBL" id="QLMA01000003">
    <property type="protein sequence ID" value="RAJ83659.1"/>
    <property type="molecule type" value="Genomic_DNA"/>
</dbReference>
<reference evidence="3 4" key="1">
    <citation type="submission" date="2018-06" db="EMBL/GenBank/DDBJ databases">
        <title>Genomic Encyclopedia of Archaeal and Bacterial Type Strains, Phase II (KMG-II): from individual species to whole genera.</title>
        <authorList>
            <person name="Goeker M."/>
        </authorList>
    </citation>
    <scope>NUCLEOTIDE SEQUENCE [LARGE SCALE GENOMIC DNA]</scope>
    <source>
        <strain evidence="3 4">DSM 29821</strain>
    </source>
</reference>
<keyword evidence="2" id="KW-1133">Transmembrane helix</keyword>
<accession>A0A327W323</accession>
<evidence type="ECO:0000256" key="2">
    <source>
        <dbReference type="SAM" id="Phobius"/>
    </source>
</evidence>
<feature type="transmembrane region" description="Helical" evidence="2">
    <location>
        <begin position="43"/>
        <end position="61"/>
    </location>
</feature>
<organism evidence="3 4">
    <name type="scientific">Chitinophaga dinghuensis</name>
    <dbReference type="NCBI Taxonomy" id="1539050"/>
    <lineage>
        <taxon>Bacteria</taxon>
        <taxon>Pseudomonadati</taxon>
        <taxon>Bacteroidota</taxon>
        <taxon>Chitinophagia</taxon>
        <taxon>Chitinophagales</taxon>
        <taxon>Chitinophagaceae</taxon>
        <taxon>Chitinophaga</taxon>
    </lineage>
</organism>
<feature type="coiled-coil region" evidence="1">
    <location>
        <begin position="139"/>
        <end position="173"/>
    </location>
</feature>
<gene>
    <name evidence="3" type="ORF">CLV59_103630</name>
</gene>
<evidence type="ECO:0000256" key="1">
    <source>
        <dbReference type="SAM" id="Coils"/>
    </source>
</evidence>
<evidence type="ECO:0000313" key="3">
    <source>
        <dbReference type="EMBL" id="RAJ83659.1"/>
    </source>
</evidence>
<keyword evidence="2" id="KW-0472">Membrane</keyword>
<dbReference type="Proteomes" id="UP000249819">
    <property type="component" value="Unassembled WGS sequence"/>
</dbReference>
<evidence type="ECO:0000313" key="4">
    <source>
        <dbReference type="Proteomes" id="UP000249819"/>
    </source>
</evidence>
<feature type="transmembrane region" description="Helical" evidence="2">
    <location>
        <begin position="21"/>
        <end position="37"/>
    </location>
</feature>
<dbReference type="AlphaFoldDB" id="A0A327W323"/>
<keyword evidence="4" id="KW-1185">Reference proteome</keyword>
<sequence>MTESKTPTEFINIKSLDNLQIAGICVWLLCLTVASFSQEITSFWIRIIAFSFSLLWSISLFIKKRKFKNLPNYVIIVANALLIYITAAGVNTVTRQSPFEGFGVKVDQKNVNDSVVKASLLNLGGQINWYPDYGMIRYIDTLKHTVDSLNYEINNLNAQKTRLQNEFAYVKDRIYSVTKDSLTSNQIKAFLRDFGRYVDDTTSLAIMKIEYQKIIDSVKSELKFRDEHPTTVTSYYTIGRKRIDADAYVKKLIQIINYFGSNTKLSEKEIDSVLNANNLVRK</sequence>